<name>A0A7W6DT51_9RHOB</name>
<dbReference type="GO" id="GO:1900376">
    <property type="term" value="P:regulation of secondary metabolite biosynthetic process"/>
    <property type="evidence" value="ECO:0007669"/>
    <property type="project" value="TreeGrafter"/>
</dbReference>
<dbReference type="RefSeq" id="WP_344717099.1">
    <property type="nucleotide sequence ID" value="NZ_BAABBZ010000058.1"/>
</dbReference>
<dbReference type="EMBL" id="JACIEJ010000009">
    <property type="protein sequence ID" value="MBB3987236.1"/>
    <property type="molecule type" value="Genomic_DNA"/>
</dbReference>
<dbReference type="SUPFAM" id="SSF46785">
    <property type="entry name" value="Winged helix' DNA-binding domain"/>
    <property type="match status" value="1"/>
</dbReference>
<evidence type="ECO:0000256" key="7">
    <source>
        <dbReference type="PIRSR" id="PIRSR602481-1"/>
    </source>
</evidence>
<organism evidence="9 10">
    <name type="scientific">Sagittula marina</name>
    <dbReference type="NCBI Taxonomy" id="943940"/>
    <lineage>
        <taxon>Bacteria</taxon>
        <taxon>Pseudomonadati</taxon>
        <taxon>Pseudomonadota</taxon>
        <taxon>Alphaproteobacteria</taxon>
        <taxon>Rhodobacterales</taxon>
        <taxon>Roseobacteraceae</taxon>
        <taxon>Sagittula</taxon>
    </lineage>
</organism>
<evidence type="ECO:0000256" key="2">
    <source>
        <dbReference type="ARBA" id="ARBA00022491"/>
    </source>
</evidence>
<dbReference type="PANTHER" id="PTHR33202">
    <property type="entry name" value="ZINC UPTAKE REGULATION PROTEIN"/>
    <property type="match status" value="1"/>
</dbReference>
<dbReference type="GO" id="GO:0008270">
    <property type="term" value="F:zinc ion binding"/>
    <property type="evidence" value="ECO:0007669"/>
    <property type="project" value="TreeGrafter"/>
</dbReference>
<dbReference type="Gene3D" id="1.10.10.10">
    <property type="entry name" value="Winged helix-like DNA-binding domain superfamily/Winged helix DNA-binding domain"/>
    <property type="match status" value="1"/>
</dbReference>
<feature type="binding site" evidence="7">
    <location>
        <position position="151"/>
    </location>
    <ligand>
        <name>Zn(2+)</name>
        <dbReference type="ChEBI" id="CHEBI:29105"/>
    </ligand>
</feature>
<dbReference type="InterPro" id="IPR036388">
    <property type="entry name" value="WH-like_DNA-bd_sf"/>
</dbReference>
<dbReference type="GO" id="GO:0000976">
    <property type="term" value="F:transcription cis-regulatory region binding"/>
    <property type="evidence" value="ECO:0007669"/>
    <property type="project" value="TreeGrafter"/>
</dbReference>
<dbReference type="GO" id="GO:0005829">
    <property type="term" value="C:cytosol"/>
    <property type="evidence" value="ECO:0007669"/>
    <property type="project" value="TreeGrafter"/>
</dbReference>
<evidence type="ECO:0000256" key="6">
    <source>
        <dbReference type="ARBA" id="ARBA00023163"/>
    </source>
</evidence>
<sequence>MKPYQFGPHPAESAVSARFARAEHFFEGKRKRLTPIRRRVLETLSVRRSAMSASKILDQLKTDGKAPHTQVAYRAREFLVEFGFAHKNEHLNTYVACTRPHAHHTPAFRICRMYDEATEAPSPASGDTMQRPAQETGFVVAATILKAVGICPGCLDDAGSKRNT</sequence>
<evidence type="ECO:0000256" key="4">
    <source>
        <dbReference type="ARBA" id="ARBA00023015"/>
    </source>
</evidence>
<evidence type="ECO:0000256" key="1">
    <source>
        <dbReference type="ARBA" id="ARBA00007957"/>
    </source>
</evidence>
<dbReference type="InterPro" id="IPR043135">
    <property type="entry name" value="Fur_C"/>
</dbReference>
<feature type="binding site" evidence="7">
    <location>
        <position position="111"/>
    </location>
    <ligand>
        <name>Zn(2+)</name>
        <dbReference type="ChEBI" id="CHEBI:29105"/>
    </ligand>
</feature>
<keyword evidence="2" id="KW-0678">Repressor</keyword>
<comment type="caution">
    <text evidence="9">The sequence shown here is derived from an EMBL/GenBank/DDBJ whole genome shotgun (WGS) entry which is preliminary data.</text>
</comment>
<keyword evidence="7" id="KW-0479">Metal-binding</keyword>
<dbReference type="AlphaFoldDB" id="A0A7W6DT51"/>
<dbReference type="PANTHER" id="PTHR33202:SF6">
    <property type="entry name" value="ZINC UPTAKE REGULATION PROTEIN"/>
    <property type="match status" value="1"/>
</dbReference>
<comment type="similarity">
    <text evidence="1">Belongs to the Fur family.</text>
</comment>
<keyword evidence="8" id="KW-0408">Iron</keyword>
<comment type="cofactor">
    <cofactor evidence="7">
        <name>Zn(2+)</name>
        <dbReference type="ChEBI" id="CHEBI:29105"/>
    </cofactor>
    <text evidence="7">Binds 1 zinc ion per subunit.</text>
</comment>
<gene>
    <name evidence="9" type="ORF">GGQ68_003582</name>
</gene>
<dbReference type="GO" id="GO:0045892">
    <property type="term" value="P:negative regulation of DNA-templated transcription"/>
    <property type="evidence" value="ECO:0007669"/>
    <property type="project" value="TreeGrafter"/>
</dbReference>
<proteinExistence type="inferred from homology"/>
<dbReference type="Gene3D" id="3.30.1490.190">
    <property type="match status" value="1"/>
</dbReference>
<keyword evidence="5" id="KW-0238">DNA-binding</keyword>
<dbReference type="Proteomes" id="UP000541426">
    <property type="component" value="Unassembled WGS sequence"/>
</dbReference>
<accession>A0A7W6DT51</accession>
<keyword evidence="10" id="KW-1185">Reference proteome</keyword>
<reference evidence="9 10" key="1">
    <citation type="submission" date="2020-08" db="EMBL/GenBank/DDBJ databases">
        <title>Genomic Encyclopedia of Type Strains, Phase IV (KMG-IV): sequencing the most valuable type-strain genomes for metagenomic binning, comparative biology and taxonomic classification.</title>
        <authorList>
            <person name="Goeker M."/>
        </authorList>
    </citation>
    <scope>NUCLEOTIDE SEQUENCE [LARGE SCALE GENOMIC DNA]</scope>
    <source>
        <strain evidence="9 10">DSM 102235</strain>
    </source>
</reference>
<keyword evidence="4" id="KW-0805">Transcription regulation</keyword>
<keyword evidence="3 7" id="KW-0862">Zinc</keyword>
<feature type="binding site" evidence="8">
    <location>
        <position position="101"/>
    </location>
    <ligand>
        <name>Fe cation</name>
        <dbReference type="ChEBI" id="CHEBI:24875"/>
    </ligand>
</feature>
<evidence type="ECO:0000256" key="8">
    <source>
        <dbReference type="PIRSR" id="PIRSR602481-2"/>
    </source>
</evidence>
<feature type="binding site" evidence="7">
    <location>
        <position position="154"/>
    </location>
    <ligand>
        <name>Zn(2+)</name>
        <dbReference type="ChEBI" id="CHEBI:29105"/>
    </ligand>
</feature>
<evidence type="ECO:0000313" key="10">
    <source>
        <dbReference type="Proteomes" id="UP000541426"/>
    </source>
</evidence>
<evidence type="ECO:0000256" key="3">
    <source>
        <dbReference type="ARBA" id="ARBA00022833"/>
    </source>
</evidence>
<keyword evidence="6" id="KW-0804">Transcription</keyword>
<evidence type="ECO:0000256" key="5">
    <source>
        <dbReference type="ARBA" id="ARBA00023125"/>
    </source>
</evidence>
<evidence type="ECO:0000313" key="9">
    <source>
        <dbReference type="EMBL" id="MBB3987236.1"/>
    </source>
</evidence>
<comment type="cofactor">
    <cofactor evidence="8">
        <name>Mn(2+)</name>
        <dbReference type="ChEBI" id="CHEBI:29035"/>
    </cofactor>
    <cofactor evidence="8">
        <name>Fe(2+)</name>
        <dbReference type="ChEBI" id="CHEBI:29033"/>
    </cofactor>
    <text evidence="8">Binds 1 Mn(2+) or Fe(2+) ion per subunit.</text>
</comment>
<protein>
    <submittedName>
        <fullName evidence="9">Fur family zinc uptake transcriptional regulator</fullName>
    </submittedName>
</protein>
<dbReference type="InterPro" id="IPR002481">
    <property type="entry name" value="FUR"/>
</dbReference>
<dbReference type="GO" id="GO:0003700">
    <property type="term" value="F:DNA-binding transcription factor activity"/>
    <property type="evidence" value="ECO:0007669"/>
    <property type="project" value="InterPro"/>
</dbReference>
<dbReference type="InterPro" id="IPR036390">
    <property type="entry name" value="WH_DNA-bd_sf"/>
</dbReference>